<organism evidence="3 4">
    <name type="scientific">Nocardioides koreensis</name>
    <dbReference type="NCBI Taxonomy" id="433651"/>
    <lineage>
        <taxon>Bacteria</taxon>
        <taxon>Bacillati</taxon>
        <taxon>Actinomycetota</taxon>
        <taxon>Actinomycetes</taxon>
        <taxon>Propionibacteriales</taxon>
        <taxon>Nocardioidaceae</taxon>
        <taxon>Nocardioides</taxon>
    </lineage>
</organism>
<dbReference type="InterPro" id="IPR027417">
    <property type="entry name" value="P-loop_NTPase"/>
</dbReference>
<dbReference type="SUPFAM" id="SSF52540">
    <property type="entry name" value="P-loop containing nucleoside triphosphate hydrolases"/>
    <property type="match status" value="1"/>
</dbReference>
<dbReference type="InterPro" id="IPR006935">
    <property type="entry name" value="Helicase/UvrB_N"/>
</dbReference>
<dbReference type="RefSeq" id="WP_425573715.1">
    <property type="nucleotide sequence ID" value="NZ_BAAAQR010000006.1"/>
</dbReference>
<evidence type="ECO:0000259" key="2">
    <source>
        <dbReference type="PROSITE" id="PS51194"/>
    </source>
</evidence>
<dbReference type="Proteomes" id="UP001501771">
    <property type="component" value="Unassembled WGS sequence"/>
</dbReference>
<dbReference type="PANTHER" id="PTHR47396:SF1">
    <property type="entry name" value="ATP-DEPENDENT HELICASE IRC3-RELATED"/>
    <property type="match status" value="1"/>
</dbReference>
<dbReference type="EMBL" id="BAAAQR010000006">
    <property type="protein sequence ID" value="GAA2147028.1"/>
    <property type="molecule type" value="Genomic_DNA"/>
</dbReference>
<gene>
    <name evidence="3" type="ORF">GCM10009844_23830</name>
</gene>
<evidence type="ECO:0000313" key="3">
    <source>
        <dbReference type="EMBL" id="GAA2147028.1"/>
    </source>
</evidence>
<dbReference type="Gene3D" id="3.40.50.300">
    <property type="entry name" value="P-loop containing nucleotide triphosphate hydrolases"/>
    <property type="match status" value="2"/>
</dbReference>
<dbReference type="InterPro" id="IPR050742">
    <property type="entry name" value="Helicase_Restrict-Modif_Enz"/>
</dbReference>
<accession>A0ABP5LLD0</accession>
<dbReference type="InterPro" id="IPR014001">
    <property type="entry name" value="Helicase_ATP-bd"/>
</dbReference>
<name>A0ABP5LLD0_9ACTN</name>
<evidence type="ECO:0008006" key="5">
    <source>
        <dbReference type="Google" id="ProtNLM"/>
    </source>
</evidence>
<dbReference type="PANTHER" id="PTHR47396">
    <property type="entry name" value="TYPE I RESTRICTION ENZYME ECOKI R PROTEIN"/>
    <property type="match status" value="1"/>
</dbReference>
<dbReference type="Pfam" id="PF04851">
    <property type="entry name" value="ResIII"/>
    <property type="match status" value="1"/>
</dbReference>
<dbReference type="PROSITE" id="PS51194">
    <property type="entry name" value="HELICASE_CTER"/>
    <property type="match status" value="1"/>
</dbReference>
<proteinExistence type="predicted"/>
<dbReference type="Pfam" id="PF00271">
    <property type="entry name" value="Helicase_C"/>
    <property type="match status" value="1"/>
</dbReference>
<feature type="domain" description="Helicase ATP-binding" evidence="1">
    <location>
        <begin position="1150"/>
        <end position="1323"/>
    </location>
</feature>
<dbReference type="SMART" id="SM00490">
    <property type="entry name" value="HELICc"/>
    <property type="match status" value="1"/>
</dbReference>
<dbReference type="Gene3D" id="3.30.565.10">
    <property type="entry name" value="Histidine kinase-like ATPase, C-terminal domain"/>
    <property type="match status" value="1"/>
</dbReference>
<feature type="domain" description="Helicase C-terminal" evidence="2">
    <location>
        <begin position="1391"/>
        <end position="1540"/>
    </location>
</feature>
<dbReference type="InterPro" id="IPR036890">
    <property type="entry name" value="HATPase_C_sf"/>
</dbReference>
<dbReference type="SUPFAM" id="SSF55874">
    <property type="entry name" value="ATPase domain of HSP90 chaperone/DNA topoisomerase II/histidine kinase"/>
    <property type="match status" value="1"/>
</dbReference>
<evidence type="ECO:0000313" key="4">
    <source>
        <dbReference type="Proteomes" id="UP001501771"/>
    </source>
</evidence>
<protein>
    <recommendedName>
        <fullName evidence="5">DEAD/DEAH box helicase</fullName>
    </recommendedName>
</protein>
<dbReference type="NCBIfam" id="NF047352">
    <property type="entry name" value="P_loop_sacsin"/>
    <property type="match status" value="1"/>
</dbReference>
<keyword evidence="4" id="KW-1185">Reference proteome</keyword>
<evidence type="ECO:0000259" key="1">
    <source>
        <dbReference type="PROSITE" id="PS51192"/>
    </source>
</evidence>
<comment type="caution">
    <text evidence="3">The sequence shown here is derived from an EMBL/GenBank/DDBJ whole genome shotgun (WGS) entry which is preliminary data.</text>
</comment>
<dbReference type="InterPro" id="IPR001650">
    <property type="entry name" value="Helicase_C-like"/>
</dbReference>
<sequence length="1540" mass="169862">MSGWAGVGEGLAAEVAQQSDRCLATYREDASRVEQDAAIETSTAQGGYGRKQLYELIQNGADALLGSSGRIHVVLSRACLYVANEGKPMTPEGVSSLMASHLSRKRGDEIGRFGLGFKSVVAISDNPQIFSRSGSFGFDRELARTRINAVVPGAPSFPMLRLAEPLDADRIAENDAILAELMQWATTVVRVPLIRGYEHLAEDVAGFPPEFLLFSPHATEVRLQDLEAHVDRILRVTRRPDASLVLVSEGRESVWRVASREHRPSRAALEDAGELAHRERIKVWWAVPMSGRASVGQLWAFFPTEDRTTLSGIVNAPWKMGDDRRNLLPGQFNAEILTEVLPALIASEWHHLLDQQDPCSVLDVLPARGRESRSWADGVVNEPVFKALQGMPSLPDDSGQLTKPSLLRLHPSGIGEELLQLWGSLEPRPARWVHHGIDKNPERRLKAERLVGESASSRASITEWIEALTDDASVQSSATAIMLVAAIMNSRPELTRAARAARVVLLEDSSLAPIVAGQIFVRASAEDAGFNFIHPDLAHLPAVNEALARMGVKVLDRAGELRNLINGRRPSEIEWTRAWGLIRQCTPSVALQVLREELPAPLESSVRVKTRQGDFVPVGSAYLPGGIVSESDSRDAVVCIDTGFHRGELETLTEIGCVAQPTLRHDPPDEPWLLNYRDELRRRYLETAKGAKPQMDRLDVSGAAPPWPLQPFGRLSSRGRMALTSIVLGLTSGDPWIVRHQSNAAYEPKRYMNAVYWAVMQHGRFDTAFGPMPSDACLLPSEELPTDVLPIVDLPETVSAALRIKSEPGDLGPEAWKHMLAVAARWEDTRRAFRFYAWAVYFAEAPETIKAQVGRRSVEVPTREVAVVTSEETFHALTEQSLPVVLVDDVDDAKHLQSEWELEDGARLLEQELVFQVSGEAQTLLDLFPKLRLYLDPDQHAVQLQTCDALDLVTATRDGMKSKPVPHAFEDGQVLVTATAPEKVLRSVSEVLQLDLTMLDIRSIIDNVREQATERLVAELRNAESDEARLAHLVGGEKLRRSLPAAAIESIEGQQGRPMTDLEMAGLVRSVHGVAALQHFKAVLEEKGLNPPFAWAGGSKARKFVTDLGFSPELAGFSTDARPAAFVVEGPAELGPLHDYQQFVTGRIKELLRGSLGRGMVSLPTGAGKTRVAVQALVEELRDGLLTGPVVWIAQSDELCEQAVESWSYIWRAMGPSHRMTIGRLWGSNDVPEVTDGFQLVVATPDKLDTKINNPDYEWLTDPTVVVVDEAHTSVAPSYTRVLDWLGRGRSRKGSRVLLGLTATPFRNTNQAETERLVARYDRNRLDLGAFEADAYTELQNRGVLARVNHQLLEGASVHFTAADRDSMDRMRVIPAQVLNKLGADTERNQRIVDSVVSLPHDWTALLFATSVENAMALAALLSHRGIPAVAISGTTDPAARRYYIEEFKQGRIRVITNYNVLTQGFDAPKVQAVYVTRPTFSANVYQQMIGRGLRGPLNGGSEEVLIVNVEDNFQQFGENLAFLEFEHLWNPDAESKVDE</sequence>
<dbReference type="PROSITE" id="PS51192">
    <property type="entry name" value="HELICASE_ATP_BIND_1"/>
    <property type="match status" value="1"/>
</dbReference>
<reference evidence="4" key="1">
    <citation type="journal article" date="2019" name="Int. J. Syst. Evol. Microbiol.">
        <title>The Global Catalogue of Microorganisms (GCM) 10K type strain sequencing project: providing services to taxonomists for standard genome sequencing and annotation.</title>
        <authorList>
            <consortium name="The Broad Institute Genomics Platform"/>
            <consortium name="The Broad Institute Genome Sequencing Center for Infectious Disease"/>
            <person name="Wu L."/>
            <person name="Ma J."/>
        </authorList>
    </citation>
    <scope>NUCLEOTIDE SEQUENCE [LARGE SCALE GENOMIC DNA]</scope>
    <source>
        <strain evidence="4">JCM 16022</strain>
    </source>
</reference>
<dbReference type="SMART" id="SM00487">
    <property type="entry name" value="DEXDc"/>
    <property type="match status" value="1"/>
</dbReference>